<reference evidence="2" key="1">
    <citation type="submission" date="2024-03" db="EMBL/GenBank/DDBJ databases">
        <title>WGS assembly of Saponaria officinalis var. Norfolk2.</title>
        <authorList>
            <person name="Jenkins J."/>
            <person name="Shu S."/>
            <person name="Grimwood J."/>
            <person name="Barry K."/>
            <person name="Goodstein D."/>
            <person name="Schmutz J."/>
            <person name="Leebens-Mack J."/>
            <person name="Osbourn A."/>
        </authorList>
    </citation>
    <scope>NUCLEOTIDE SEQUENCE [LARGE SCALE GENOMIC DNA]</scope>
    <source>
        <strain evidence="2">JIC</strain>
    </source>
</reference>
<dbReference type="PANTHER" id="PTHR34379:SF3">
    <property type="entry name" value="PROTEIN, PUTATIVE-RELATED"/>
    <property type="match status" value="1"/>
</dbReference>
<keyword evidence="1" id="KW-0472">Membrane</keyword>
<organism evidence="2 3">
    <name type="scientific">Saponaria officinalis</name>
    <name type="common">Common soapwort</name>
    <name type="synonym">Lychnis saponaria</name>
    <dbReference type="NCBI Taxonomy" id="3572"/>
    <lineage>
        <taxon>Eukaryota</taxon>
        <taxon>Viridiplantae</taxon>
        <taxon>Streptophyta</taxon>
        <taxon>Embryophyta</taxon>
        <taxon>Tracheophyta</taxon>
        <taxon>Spermatophyta</taxon>
        <taxon>Magnoliopsida</taxon>
        <taxon>eudicotyledons</taxon>
        <taxon>Gunneridae</taxon>
        <taxon>Pentapetalae</taxon>
        <taxon>Caryophyllales</taxon>
        <taxon>Caryophyllaceae</taxon>
        <taxon>Caryophylleae</taxon>
        <taxon>Saponaria</taxon>
    </lineage>
</organism>
<proteinExistence type="predicted"/>
<feature type="transmembrane region" description="Helical" evidence="1">
    <location>
        <begin position="153"/>
        <end position="180"/>
    </location>
</feature>
<dbReference type="AlphaFoldDB" id="A0AAW1IQ07"/>
<gene>
    <name evidence="2" type="ORF">RND81_09G195100</name>
</gene>
<accession>A0AAW1IQ07</accession>
<evidence type="ECO:0000313" key="2">
    <source>
        <dbReference type="EMBL" id="KAK9691410.1"/>
    </source>
</evidence>
<dbReference type="InterPro" id="IPR040411">
    <property type="entry name" value="At5g23160-like"/>
</dbReference>
<evidence type="ECO:0000256" key="1">
    <source>
        <dbReference type="SAM" id="Phobius"/>
    </source>
</evidence>
<dbReference type="PANTHER" id="PTHR34379">
    <property type="entry name" value="OS07G0553800 PROTEIN"/>
    <property type="match status" value="1"/>
</dbReference>
<name>A0AAW1IQ07_SAPOF</name>
<evidence type="ECO:0008006" key="4">
    <source>
        <dbReference type="Google" id="ProtNLM"/>
    </source>
</evidence>
<dbReference type="EMBL" id="JBDFQZ010000009">
    <property type="protein sequence ID" value="KAK9691410.1"/>
    <property type="molecule type" value="Genomic_DNA"/>
</dbReference>
<keyword evidence="1" id="KW-1133">Transmembrane helix</keyword>
<comment type="caution">
    <text evidence="2">The sequence shown here is derived from an EMBL/GenBank/DDBJ whole genome shotgun (WGS) entry which is preliminary data.</text>
</comment>
<keyword evidence="3" id="KW-1185">Reference proteome</keyword>
<evidence type="ECO:0000313" key="3">
    <source>
        <dbReference type="Proteomes" id="UP001443914"/>
    </source>
</evidence>
<keyword evidence="1" id="KW-0812">Transmembrane</keyword>
<protein>
    <recommendedName>
        <fullName evidence="4">Transmembrane protein</fullName>
    </recommendedName>
</protein>
<dbReference type="Proteomes" id="UP001443914">
    <property type="component" value="Unassembled WGS sequence"/>
</dbReference>
<sequence length="227" mass="25812">MASTKKKKTTQQRPKSNWFLACFGISSKTVSHKKPNKSDGRKRWFKPCMSKIKITIFRKKMVSFDAKKVATTQSMIMVETTKVQKLKIKHASINREPIVQPPKKSTNDQYELQCRKDESDVATCSEQESTPKVVNKCSKDNKVTKDSLTGLSIMVMTLIIMSFWGRICAILCMSALLYCVPILRALKDNRPNNIGNIIFDVASKLYKKNLVLEDRLQRDEKTGIGVS</sequence>